<dbReference type="Proteomes" id="UP000763505">
    <property type="component" value="Unassembled WGS sequence"/>
</dbReference>
<dbReference type="InterPro" id="IPR010838">
    <property type="entry name" value="DUF1444"/>
</dbReference>
<dbReference type="NCBIfam" id="NF010189">
    <property type="entry name" value="PRK13668.1"/>
    <property type="match status" value="1"/>
</dbReference>
<protein>
    <submittedName>
        <fullName evidence="1">DUF1444 domain-containing protein</fullName>
    </submittedName>
</protein>
<dbReference type="AlphaFoldDB" id="A0A921DXM3"/>
<organism evidence="1 2">
    <name type="scientific">Aliicoccus persicus</name>
    <dbReference type="NCBI Taxonomy" id="930138"/>
    <lineage>
        <taxon>Bacteria</taxon>
        <taxon>Bacillati</taxon>
        <taxon>Bacillota</taxon>
        <taxon>Bacilli</taxon>
        <taxon>Bacillales</taxon>
        <taxon>Staphylococcaceae</taxon>
        <taxon>Aliicoccus</taxon>
    </lineage>
</organism>
<dbReference type="EMBL" id="DYYI01000071">
    <property type="protein sequence ID" value="HJE19983.1"/>
    <property type="molecule type" value="Genomic_DNA"/>
</dbReference>
<accession>A0A921DXM3</accession>
<reference evidence="1" key="2">
    <citation type="submission" date="2021-09" db="EMBL/GenBank/DDBJ databases">
        <authorList>
            <person name="Gilroy R."/>
        </authorList>
    </citation>
    <scope>NUCLEOTIDE SEQUENCE</scope>
    <source>
        <strain evidence="1">6019</strain>
    </source>
</reference>
<comment type="caution">
    <text evidence="1">The sequence shown here is derived from an EMBL/GenBank/DDBJ whole genome shotgun (WGS) entry which is preliminary data.</text>
</comment>
<sequence>MNVFQLRDKIIERLNETRDDFEYKFDREAESLRIERLDNKQGVSVDLNKLLTKSSKDESLLDEIVYYLDESLTRMGKETIEQNAKILPVVRSTSFFKETKKGDAFVYDEHTAETNIYYAVDFDNSYRLIDEALLKTMNLSVGEMKVIAERELKQLPIEIKNQQVIQENVFYFINHNDGYDATRILNEEFLNDFHDRIEGEMLVGLPHQDVLIIVDVRNSVGYDVMAQMMMQYFAEGLTPITSLTFSYQDKRLQPVFILGKQKHNKKKDK</sequence>
<proteinExistence type="predicted"/>
<evidence type="ECO:0000313" key="2">
    <source>
        <dbReference type="Proteomes" id="UP000763505"/>
    </source>
</evidence>
<gene>
    <name evidence="1" type="ORF">K8V35_06490</name>
</gene>
<evidence type="ECO:0000313" key="1">
    <source>
        <dbReference type="EMBL" id="HJE19983.1"/>
    </source>
</evidence>
<reference evidence="1" key="1">
    <citation type="journal article" date="2021" name="PeerJ">
        <title>Extensive microbial diversity within the chicken gut microbiome revealed by metagenomics and culture.</title>
        <authorList>
            <person name="Gilroy R."/>
            <person name="Ravi A."/>
            <person name="Getino M."/>
            <person name="Pursley I."/>
            <person name="Horton D.L."/>
            <person name="Alikhan N.F."/>
            <person name="Baker D."/>
            <person name="Gharbi K."/>
            <person name="Hall N."/>
            <person name="Watson M."/>
            <person name="Adriaenssens E.M."/>
            <person name="Foster-Nyarko E."/>
            <person name="Jarju S."/>
            <person name="Secka A."/>
            <person name="Antonio M."/>
            <person name="Oren A."/>
            <person name="Chaudhuri R.R."/>
            <person name="La Ragione R."/>
            <person name="Hildebrand F."/>
            <person name="Pallen M.J."/>
        </authorList>
    </citation>
    <scope>NUCLEOTIDE SEQUENCE</scope>
    <source>
        <strain evidence="1">6019</strain>
    </source>
</reference>
<name>A0A921DXM3_9STAP</name>
<dbReference type="Pfam" id="PF07285">
    <property type="entry name" value="DUF1444"/>
    <property type="match status" value="1"/>
</dbReference>